<evidence type="ECO:0000313" key="1">
    <source>
        <dbReference type="EMBL" id="EKD25202.1"/>
    </source>
</evidence>
<sequence>MWNILCTPDFKHWVLIVPCETTMKNKSLCGQLSVDDPILQVIRYSMHAHFSMKHTDCFTRNKNDASTASFLYTILCTFV</sequence>
<proteinExistence type="predicted"/>
<reference evidence="1" key="1">
    <citation type="journal article" date="2012" name="Science">
        <title>Fermentation, hydrogen, and sulfur metabolism in multiple uncultivated bacterial phyla.</title>
        <authorList>
            <person name="Wrighton K.C."/>
            <person name="Thomas B.C."/>
            <person name="Sharon I."/>
            <person name="Miller C.S."/>
            <person name="Castelle C.J."/>
            <person name="VerBerkmoes N.C."/>
            <person name="Wilkins M.J."/>
            <person name="Hettich R.L."/>
            <person name="Lipton M.S."/>
            <person name="Williams K.H."/>
            <person name="Long P.E."/>
            <person name="Banfield J.F."/>
        </authorList>
    </citation>
    <scope>NUCLEOTIDE SEQUENCE [LARGE SCALE GENOMIC DNA]</scope>
</reference>
<organism evidence="1">
    <name type="scientific">uncultured bacterium</name>
    <name type="common">gcode 4</name>
    <dbReference type="NCBI Taxonomy" id="1234023"/>
    <lineage>
        <taxon>Bacteria</taxon>
        <taxon>environmental samples</taxon>
    </lineage>
</organism>
<protein>
    <submittedName>
        <fullName evidence="1">Uncharacterized protein</fullName>
    </submittedName>
</protein>
<gene>
    <name evidence="1" type="ORF">ACD_80C00105G0004</name>
</gene>
<name>K1XJ28_9BACT</name>
<comment type="caution">
    <text evidence="1">The sequence shown here is derived from an EMBL/GenBank/DDBJ whole genome shotgun (WGS) entry which is preliminary data.</text>
</comment>
<accession>K1XJ28</accession>
<dbReference type="AlphaFoldDB" id="K1XJ28"/>
<dbReference type="EMBL" id="AMFJ01036112">
    <property type="protein sequence ID" value="EKD25202.1"/>
    <property type="molecule type" value="Genomic_DNA"/>
</dbReference>